<dbReference type="EMBL" id="JBDJPC010000002">
    <property type="protein sequence ID" value="KAL1513376.1"/>
    <property type="molecule type" value="Genomic_DNA"/>
</dbReference>
<proteinExistence type="predicted"/>
<organism evidence="2 3">
    <name type="scientific">Hypothenemus hampei</name>
    <name type="common">Coffee berry borer</name>
    <dbReference type="NCBI Taxonomy" id="57062"/>
    <lineage>
        <taxon>Eukaryota</taxon>
        <taxon>Metazoa</taxon>
        <taxon>Ecdysozoa</taxon>
        <taxon>Arthropoda</taxon>
        <taxon>Hexapoda</taxon>
        <taxon>Insecta</taxon>
        <taxon>Pterygota</taxon>
        <taxon>Neoptera</taxon>
        <taxon>Endopterygota</taxon>
        <taxon>Coleoptera</taxon>
        <taxon>Polyphaga</taxon>
        <taxon>Cucujiformia</taxon>
        <taxon>Curculionidae</taxon>
        <taxon>Scolytinae</taxon>
        <taxon>Hypothenemus</taxon>
    </lineage>
</organism>
<sequence>MGSTGSKAVEKSNECSEKEKIDRVPSDPVLTPSVSRFVNLDDLDPRSPSKCIIRTPIELASLSSVDKSDLLNEANEPVVTCTETPLKRHFILGIDPRSPTVEIQRTPIVVNACPDKCFPQTIRNKNLEKVKNIALPMTSTAILPNSPKLLSSNIVTPKMKTDVYKRKSVGLLETNIDYTETDIDDTIRRLTTAKLTITDSSNQEEINDPLPETPESACVKELDECVVINTNNSECLKVIIEDVLAEIINQIPIESIQSLPEEDLEAASKCDVSQKLESSVICQEDDDSCISSEICILPETLTEPPKIRSPPLLHSNISISTPTKSKSQPVTPSKIDLTADIRELDKKLTNLIYEDVDPIICPRAITVKDQNRTPLGPRNGDEHKKSTIQKLKVKDKPRKSDNAVSRIPVFKEKKIKVQCENTPPNGMRITKPKKPQWDPKDKTMVI</sequence>
<comment type="caution">
    <text evidence="2">The sequence shown here is derived from an EMBL/GenBank/DDBJ whole genome shotgun (WGS) entry which is preliminary data.</text>
</comment>
<protein>
    <submittedName>
        <fullName evidence="2">Uncharacterized protein</fullName>
    </submittedName>
</protein>
<name>A0ABD1F7N5_HYPHA</name>
<feature type="region of interest" description="Disordered" evidence="1">
    <location>
        <begin position="419"/>
        <end position="446"/>
    </location>
</feature>
<reference evidence="2 3" key="1">
    <citation type="submission" date="2024-05" db="EMBL/GenBank/DDBJ databases">
        <title>Genetic variation in Jamaican populations of the coffee berry borer (Hypothenemus hampei).</title>
        <authorList>
            <person name="Errbii M."/>
            <person name="Myrie A."/>
        </authorList>
    </citation>
    <scope>NUCLEOTIDE SEQUENCE [LARGE SCALE GENOMIC DNA]</scope>
    <source>
        <strain evidence="2">JA-Hopewell-2020-01-JO</strain>
        <tissue evidence="2">Whole body</tissue>
    </source>
</reference>
<keyword evidence="3" id="KW-1185">Reference proteome</keyword>
<gene>
    <name evidence="2" type="ORF">ABEB36_002795</name>
</gene>
<evidence type="ECO:0000313" key="2">
    <source>
        <dbReference type="EMBL" id="KAL1513376.1"/>
    </source>
</evidence>
<evidence type="ECO:0000313" key="3">
    <source>
        <dbReference type="Proteomes" id="UP001566132"/>
    </source>
</evidence>
<accession>A0ABD1F7N5</accession>
<dbReference type="AlphaFoldDB" id="A0ABD1F7N5"/>
<feature type="region of interest" description="Disordered" evidence="1">
    <location>
        <begin position="1"/>
        <end position="28"/>
    </location>
</feature>
<dbReference type="Proteomes" id="UP001566132">
    <property type="component" value="Unassembled WGS sequence"/>
</dbReference>
<feature type="compositionally biased region" description="Basic and acidic residues" evidence="1">
    <location>
        <begin position="435"/>
        <end position="446"/>
    </location>
</feature>
<feature type="compositionally biased region" description="Basic and acidic residues" evidence="1">
    <location>
        <begin position="8"/>
        <end position="25"/>
    </location>
</feature>
<evidence type="ECO:0000256" key="1">
    <source>
        <dbReference type="SAM" id="MobiDB-lite"/>
    </source>
</evidence>